<feature type="compositionally biased region" description="Low complexity" evidence="1">
    <location>
        <begin position="331"/>
        <end position="348"/>
    </location>
</feature>
<feature type="compositionally biased region" description="Low complexity" evidence="1">
    <location>
        <begin position="277"/>
        <end position="295"/>
    </location>
</feature>
<dbReference type="Proteomes" id="UP000252586">
    <property type="component" value="Unassembled WGS sequence"/>
</dbReference>
<feature type="region of interest" description="Disordered" evidence="1">
    <location>
        <begin position="19"/>
        <end position="40"/>
    </location>
</feature>
<accession>A0A366DWH4</accession>
<dbReference type="OrthoDB" id="4546979at2"/>
<dbReference type="AlphaFoldDB" id="A0A366DWH4"/>
<name>A0A366DWH4_9NOCA</name>
<gene>
    <name evidence="2" type="ORF">DFR74_102309</name>
</gene>
<protein>
    <submittedName>
        <fullName evidence="2">Uncharacterized protein</fullName>
    </submittedName>
</protein>
<dbReference type="EMBL" id="QNRE01000002">
    <property type="protein sequence ID" value="RBO93889.1"/>
    <property type="molecule type" value="Genomic_DNA"/>
</dbReference>
<keyword evidence="3" id="KW-1185">Reference proteome</keyword>
<evidence type="ECO:0000256" key="1">
    <source>
        <dbReference type="SAM" id="MobiDB-lite"/>
    </source>
</evidence>
<feature type="region of interest" description="Disordered" evidence="1">
    <location>
        <begin position="331"/>
        <end position="395"/>
    </location>
</feature>
<proteinExistence type="predicted"/>
<evidence type="ECO:0000313" key="3">
    <source>
        <dbReference type="Proteomes" id="UP000252586"/>
    </source>
</evidence>
<feature type="region of interest" description="Disordered" evidence="1">
    <location>
        <begin position="277"/>
        <end position="297"/>
    </location>
</feature>
<evidence type="ECO:0000313" key="2">
    <source>
        <dbReference type="EMBL" id="RBO93889.1"/>
    </source>
</evidence>
<organism evidence="2 3">
    <name type="scientific">Nocardia puris</name>
    <dbReference type="NCBI Taxonomy" id="208602"/>
    <lineage>
        <taxon>Bacteria</taxon>
        <taxon>Bacillati</taxon>
        <taxon>Actinomycetota</taxon>
        <taxon>Actinomycetes</taxon>
        <taxon>Mycobacteriales</taxon>
        <taxon>Nocardiaceae</taxon>
        <taxon>Nocardia</taxon>
    </lineage>
</organism>
<reference evidence="2 3" key="1">
    <citation type="submission" date="2018-06" db="EMBL/GenBank/DDBJ databases">
        <title>Genomic Encyclopedia of Type Strains, Phase IV (KMG-IV): sequencing the most valuable type-strain genomes for metagenomic binning, comparative biology and taxonomic classification.</title>
        <authorList>
            <person name="Goeker M."/>
        </authorList>
    </citation>
    <scope>NUCLEOTIDE SEQUENCE [LARGE SCALE GENOMIC DNA]</scope>
    <source>
        <strain evidence="2 3">DSM 44599</strain>
    </source>
</reference>
<dbReference type="RefSeq" id="WP_147265753.1">
    <property type="nucleotide sequence ID" value="NZ_CP107943.1"/>
</dbReference>
<comment type="caution">
    <text evidence="2">The sequence shown here is derived from an EMBL/GenBank/DDBJ whole genome shotgun (WGS) entry which is preliminary data.</text>
</comment>
<sequence length="417" mass="43102">MATVGVSTDISVVRVVLLPNPRSDGPSGGPSGGPPEQIDREVDRAGPAAAVTAVLGDLADRTLSLIENIAVTYRTPGERRELVTHLGAGRWRTTSLVSVRAALLAFVREHRELDRFGTLLGLEVSERELTYLVTGPSRERVLAAGAWKRGDDAAAEAFDHVHPALITHGLRIDGIALFGTKRLRPALREQVARAFDAETVTLDGPPDPAALGAAVIAAGQLPEDEPATVLLDDDTRRAAGLLPVGIALATLLGLAGPTVAHLTDDAVWTRPVTVSEAAAPGPADPATQPADAHAAPPAPVPIRIEATHDAAAPAPPPVAPRPVVAAPTRAPSVPVATPAPTSAADASVLPEAPPSVTTDPATPTEPPLPTTTSVGAPGPDGLFPGESPPPPPDADPAVVSAWWDNHWRMKQLWLQGK</sequence>
<dbReference type="STRING" id="1210090.GCA_001613185_00316"/>